<dbReference type="Pfam" id="PF01112">
    <property type="entry name" value="Asparaginase_2"/>
    <property type="match status" value="1"/>
</dbReference>
<comment type="similarity">
    <text evidence="1">Belongs to the Ntn-hydrolase family.</text>
</comment>
<dbReference type="RefSeq" id="XP_012935085.1">
    <property type="nucleotide sequence ID" value="XM_013079631.2"/>
</dbReference>
<dbReference type="Proteomes" id="UP000694888">
    <property type="component" value="Unplaced"/>
</dbReference>
<evidence type="ECO:0000256" key="1">
    <source>
        <dbReference type="ARBA" id="ARBA00010872"/>
    </source>
</evidence>
<dbReference type="SUPFAM" id="SSF56235">
    <property type="entry name" value="N-terminal nucleophile aminohydrolases (Ntn hydrolases)"/>
    <property type="match status" value="1"/>
</dbReference>
<proteinExistence type="inferred from homology"/>
<organism evidence="3 4">
    <name type="scientific">Aplysia californica</name>
    <name type="common">California sea hare</name>
    <dbReference type="NCBI Taxonomy" id="6500"/>
    <lineage>
        <taxon>Eukaryota</taxon>
        <taxon>Metazoa</taxon>
        <taxon>Spiralia</taxon>
        <taxon>Lophotrochozoa</taxon>
        <taxon>Mollusca</taxon>
        <taxon>Gastropoda</taxon>
        <taxon>Heterobranchia</taxon>
        <taxon>Euthyneura</taxon>
        <taxon>Tectipleura</taxon>
        <taxon>Aplysiida</taxon>
        <taxon>Aplysioidea</taxon>
        <taxon>Aplysiidae</taxon>
        <taxon>Aplysia</taxon>
    </lineage>
</organism>
<accession>A0ABM0ZV44</accession>
<dbReference type="Gene3D" id="3.60.20.30">
    <property type="entry name" value="(Glycosyl)asparaginase"/>
    <property type="match status" value="1"/>
</dbReference>
<dbReference type="InterPro" id="IPR029055">
    <property type="entry name" value="Ntn_hydrolases_N"/>
</dbReference>
<dbReference type="PANTHER" id="PTHR10188">
    <property type="entry name" value="L-ASPARAGINASE"/>
    <property type="match status" value="1"/>
</dbReference>
<dbReference type="CDD" id="cd04513">
    <property type="entry name" value="Glycosylasparaginase"/>
    <property type="match status" value="1"/>
</dbReference>
<keyword evidence="3" id="KW-1185">Reference proteome</keyword>
<protein>
    <submittedName>
        <fullName evidence="4">N(4)-(Beta-N-acetylglucosaminyl)-L-asparaginase isoform X1</fullName>
    </submittedName>
</protein>
<sequence length="337" mass="36744">MKIIFLLTLNFVHLTGETFLPLVVNTWPFTNATQAAWAALQSGASAEDSLVIGCSTCETEQCDGSVGYGSNPDERGETTLDAMIMDGDTFAVGAVGDLRRVKNAIGVARAVMRYSDHTLLVGESAGRFAVEMGFKEESLATNHSREMYKQWRKNNCQPNYRQHVTPDPRHNCGPYTPVPPKSLWHYQRKHHDVDRWNHDTIGMVVIDTSMRVWAGTSTNGMNHKVPGRVGDSPVMGAGSYADSSVGGAAATGDGDIMMRFLPSFRAVIEMEYGASPTEAAQKAMAPIIKHYPQFSGALVAVNRTGHYGAYCHGFSKFGYSVASPAFEKVTVVYVDCT</sequence>
<gene>
    <name evidence="4" type="primary">LOC101852228</name>
</gene>
<evidence type="ECO:0000313" key="4">
    <source>
        <dbReference type="RefSeq" id="XP_012935085.1"/>
    </source>
</evidence>
<feature type="chain" id="PRO_5045233051" evidence="2">
    <location>
        <begin position="17"/>
        <end position="337"/>
    </location>
</feature>
<evidence type="ECO:0000313" key="3">
    <source>
        <dbReference type="Proteomes" id="UP000694888"/>
    </source>
</evidence>
<name>A0ABM0ZV44_APLCA</name>
<evidence type="ECO:0000256" key="2">
    <source>
        <dbReference type="SAM" id="SignalP"/>
    </source>
</evidence>
<dbReference type="GeneID" id="101852228"/>
<dbReference type="PANTHER" id="PTHR10188:SF6">
    <property type="entry name" value="N(4)-(BETA-N-ACETYLGLUCOSAMINYL)-L-ASPARAGINASE"/>
    <property type="match status" value="1"/>
</dbReference>
<reference evidence="4" key="1">
    <citation type="submission" date="2025-08" db="UniProtKB">
        <authorList>
            <consortium name="RefSeq"/>
        </authorList>
    </citation>
    <scope>IDENTIFICATION</scope>
</reference>
<dbReference type="InterPro" id="IPR000246">
    <property type="entry name" value="Peptidase_T2"/>
</dbReference>
<keyword evidence="2" id="KW-0732">Signal</keyword>
<feature type="signal peptide" evidence="2">
    <location>
        <begin position="1"/>
        <end position="16"/>
    </location>
</feature>